<accession>A0A378MUQ1</accession>
<organism evidence="1 2">
    <name type="scientific">Mannheimia haemolytica</name>
    <name type="common">Pasteurella haemolytica</name>
    <dbReference type="NCBI Taxonomy" id="75985"/>
    <lineage>
        <taxon>Bacteria</taxon>
        <taxon>Pseudomonadati</taxon>
        <taxon>Pseudomonadota</taxon>
        <taxon>Gammaproteobacteria</taxon>
        <taxon>Pasteurellales</taxon>
        <taxon>Pasteurellaceae</taxon>
        <taxon>Mannheimia</taxon>
    </lineage>
</organism>
<dbReference type="AlphaFoldDB" id="A0A378MUQ1"/>
<proteinExistence type="predicted"/>
<name>A0A378MUQ1_MANHA</name>
<gene>
    <name evidence="1" type="ORF">NCTC10638_01154</name>
</gene>
<dbReference type="Proteomes" id="UP000254802">
    <property type="component" value="Unassembled WGS sequence"/>
</dbReference>
<dbReference type="EMBL" id="UGPN01000002">
    <property type="protein sequence ID" value="STY59962.1"/>
    <property type="molecule type" value="Genomic_DNA"/>
</dbReference>
<protein>
    <submittedName>
        <fullName evidence="1">Uncharacterized protein</fullName>
    </submittedName>
</protein>
<sequence length="41" mass="4723">MNGPTQLAHFQEQIRKEYDGLSKRLKQVAQYVLDNGNSVVF</sequence>
<evidence type="ECO:0000313" key="2">
    <source>
        <dbReference type="Proteomes" id="UP000254802"/>
    </source>
</evidence>
<reference evidence="1 2" key="1">
    <citation type="submission" date="2018-06" db="EMBL/GenBank/DDBJ databases">
        <authorList>
            <consortium name="Pathogen Informatics"/>
            <person name="Doyle S."/>
        </authorList>
    </citation>
    <scope>NUCLEOTIDE SEQUENCE [LARGE SCALE GENOMIC DNA]</scope>
    <source>
        <strain evidence="1 2">NCTC10638</strain>
    </source>
</reference>
<evidence type="ECO:0000313" key="1">
    <source>
        <dbReference type="EMBL" id="STY59962.1"/>
    </source>
</evidence>